<sequence length="166" mass="18022">MALAVAAILPLGHGSFAQEQHPPEAIKVLQSDEGSFNPEAVERLLSQGDEAVAAGDLETARKHYNDARDAARALAGFYRDLSGAFRGLDARVPREMDTKGRRSVTLQAEANLRLAALYRRLERTEVAVPLLVDVIKLMTVTNSLGTQAYQQLVELGFAETTYEGPG</sequence>
<dbReference type="Gene3D" id="1.25.40.10">
    <property type="entry name" value="Tetratricopeptide repeat domain"/>
    <property type="match status" value="1"/>
</dbReference>
<dbReference type="EMBL" id="JXUO01000195">
    <property type="protein sequence ID" value="KKZ14022.1"/>
    <property type="molecule type" value="Genomic_DNA"/>
</dbReference>
<evidence type="ECO:0000313" key="2">
    <source>
        <dbReference type="Proteomes" id="UP000035054"/>
    </source>
</evidence>
<protein>
    <submittedName>
        <fullName evidence="1">Uncharacterized protein</fullName>
    </submittedName>
</protein>
<dbReference type="AlphaFoldDB" id="A0A6N3X685"/>
<comment type="caution">
    <text evidence="1">The sequence shown here is derived from an EMBL/GenBank/DDBJ whole genome shotgun (WGS) entry which is preliminary data.</text>
</comment>
<dbReference type="Proteomes" id="UP000035054">
    <property type="component" value="Unassembled WGS sequence"/>
</dbReference>
<name>A0A6N3X685_9SYNE</name>
<accession>A0A6N3X685</accession>
<organism evidence="1 2">
    <name type="scientific">Candidatus Synechococcus spongiarum 142</name>
    <dbReference type="NCBI Taxonomy" id="1608213"/>
    <lineage>
        <taxon>Bacteria</taxon>
        <taxon>Bacillati</taxon>
        <taxon>Cyanobacteriota</taxon>
        <taxon>Cyanophyceae</taxon>
        <taxon>Synechococcales</taxon>
        <taxon>Synechococcaceae</taxon>
        <taxon>Synechococcus</taxon>
    </lineage>
</organism>
<dbReference type="SUPFAM" id="SSF48452">
    <property type="entry name" value="TPR-like"/>
    <property type="match status" value="1"/>
</dbReference>
<reference evidence="1 2" key="1">
    <citation type="submission" date="2015-01" db="EMBL/GenBank/DDBJ databases">
        <title>Lifestyle Evolution in Cyanobacterial Symbionts of Sponges.</title>
        <authorList>
            <person name="Burgsdorf I."/>
            <person name="Slaby B.M."/>
            <person name="Handley K.M."/>
            <person name="Haber M."/>
            <person name="Blom J."/>
            <person name="Marshall C.W."/>
            <person name="Gilbert J.A."/>
            <person name="Hentschel U."/>
            <person name="Steindler L."/>
        </authorList>
    </citation>
    <scope>NUCLEOTIDE SEQUENCE [LARGE SCALE GENOMIC DNA]</scope>
    <source>
        <strain evidence="1">142</strain>
    </source>
</reference>
<evidence type="ECO:0000313" key="1">
    <source>
        <dbReference type="EMBL" id="KKZ14022.1"/>
    </source>
</evidence>
<dbReference type="InterPro" id="IPR011990">
    <property type="entry name" value="TPR-like_helical_dom_sf"/>
</dbReference>
<gene>
    <name evidence="1" type="ORF">TH68_05830</name>
</gene>
<proteinExistence type="predicted"/>